<dbReference type="CDD" id="cd00093">
    <property type="entry name" value="HTH_XRE"/>
    <property type="match status" value="1"/>
</dbReference>
<dbReference type="EMBL" id="VULO01000002">
    <property type="protein sequence ID" value="MSS83654.1"/>
    <property type="molecule type" value="Genomic_DNA"/>
</dbReference>
<dbReference type="InterPro" id="IPR010982">
    <property type="entry name" value="Lambda_DNA-bd_dom_sf"/>
</dbReference>
<dbReference type="Gene3D" id="1.10.260.40">
    <property type="entry name" value="lambda repressor-like DNA-binding domains"/>
    <property type="match status" value="1"/>
</dbReference>
<feature type="domain" description="HTH cro/C1-type" evidence="1">
    <location>
        <begin position="11"/>
        <end position="65"/>
    </location>
</feature>
<dbReference type="SUPFAM" id="SSF47413">
    <property type="entry name" value="lambda repressor-like DNA-binding domains"/>
    <property type="match status" value="1"/>
</dbReference>
<name>A0A6N7VPJ2_9ACTO</name>
<dbReference type="AlphaFoldDB" id="A0A6N7VPJ2"/>
<dbReference type="PROSITE" id="PS50943">
    <property type="entry name" value="HTH_CROC1"/>
    <property type="match status" value="1"/>
</dbReference>
<dbReference type="SMART" id="SM00530">
    <property type="entry name" value="HTH_XRE"/>
    <property type="match status" value="1"/>
</dbReference>
<evidence type="ECO:0000259" key="1">
    <source>
        <dbReference type="PROSITE" id="PS50943"/>
    </source>
</evidence>
<sequence length="66" mass="7106">MVSSEEIGRAIAAARKREHLTQEELAALSGISERTLRNIENGTGRTSLETVLRVAGSVGVSIRLED</sequence>
<comment type="caution">
    <text evidence="2">The sequence shown here is derived from an EMBL/GenBank/DDBJ whole genome shotgun (WGS) entry which is preliminary data.</text>
</comment>
<dbReference type="Pfam" id="PF01381">
    <property type="entry name" value="HTH_3"/>
    <property type="match status" value="1"/>
</dbReference>
<evidence type="ECO:0000313" key="2">
    <source>
        <dbReference type="EMBL" id="MSS83654.1"/>
    </source>
</evidence>
<protein>
    <submittedName>
        <fullName evidence="2">Helix-turn-helix transcriptional regulator</fullName>
    </submittedName>
</protein>
<keyword evidence="3" id="KW-1185">Reference proteome</keyword>
<accession>A0A6N7VPJ2</accession>
<dbReference type="Proteomes" id="UP000470875">
    <property type="component" value="Unassembled WGS sequence"/>
</dbReference>
<proteinExistence type="predicted"/>
<evidence type="ECO:0000313" key="3">
    <source>
        <dbReference type="Proteomes" id="UP000470875"/>
    </source>
</evidence>
<dbReference type="GO" id="GO:0003677">
    <property type="term" value="F:DNA binding"/>
    <property type="evidence" value="ECO:0007669"/>
    <property type="project" value="InterPro"/>
</dbReference>
<gene>
    <name evidence="2" type="ORF">FYJ24_02515</name>
</gene>
<organism evidence="2 3">
    <name type="scientific">Scrofimicrobium canadense</name>
    <dbReference type="NCBI Taxonomy" id="2652290"/>
    <lineage>
        <taxon>Bacteria</taxon>
        <taxon>Bacillati</taxon>
        <taxon>Actinomycetota</taxon>
        <taxon>Actinomycetes</taxon>
        <taxon>Actinomycetales</taxon>
        <taxon>Actinomycetaceae</taxon>
        <taxon>Scrofimicrobium</taxon>
    </lineage>
</organism>
<dbReference type="InterPro" id="IPR001387">
    <property type="entry name" value="Cro/C1-type_HTH"/>
</dbReference>
<reference evidence="2 3" key="1">
    <citation type="submission" date="2019-08" db="EMBL/GenBank/DDBJ databases">
        <title>In-depth cultivation of the pig gut microbiome towards novel bacterial diversity and tailored functional studies.</title>
        <authorList>
            <person name="Wylensek D."/>
            <person name="Hitch T.C.A."/>
            <person name="Clavel T."/>
        </authorList>
    </citation>
    <scope>NUCLEOTIDE SEQUENCE [LARGE SCALE GENOMIC DNA]</scope>
    <source>
        <strain evidence="2 3">WB03_NA08</strain>
    </source>
</reference>